<protein>
    <submittedName>
        <fullName evidence="1">Uncharacterized protein</fullName>
    </submittedName>
</protein>
<reference evidence="1" key="1">
    <citation type="submission" date="2018-05" db="EMBL/GenBank/DDBJ databases">
        <authorList>
            <person name="Lanie J.A."/>
            <person name="Ng W.-L."/>
            <person name="Kazmierczak K.M."/>
            <person name="Andrzejewski T.M."/>
            <person name="Davidsen T.M."/>
            <person name="Wayne K.J."/>
            <person name="Tettelin H."/>
            <person name="Glass J.I."/>
            <person name="Rusch D."/>
            <person name="Podicherti R."/>
            <person name="Tsui H.-C.T."/>
            <person name="Winkler M.E."/>
        </authorList>
    </citation>
    <scope>NUCLEOTIDE SEQUENCE</scope>
</reference>
<feature type="non-terminal residue" evidence="1">
    <location>
        <position position="74"/>
    </location>
</feature>
<proteinExistence type="predicted"/>
<gene>
    <name evidence="1" type="ORF">METZ01_LOCUS440078</name>
</gene>
<evidence type="ECO:0000313" key="1">
    <source>
        <dbReference type="EMBL" id="SVD87224.1"/>
    </source>
</evidence>
<dbReference type="AlphaFoldDB" id="A0A382YVH6"/>
<accession>A0A382YVH6</accession>
<organism evidence="1">
    <name type="scientific">marine metagenome</name>
    <dbReference type="NCBI Taxonomy" id="408172"/>
    <lineage>
        <taxon>unclassified sequences</taxon>
        <taxon>metagenomes</taxon>
        <taxon>ecological metagenomes</taxon>
    </lineage>
</organism>
<name>A0A382YVH6_9ZZZZ</name>
<feature type="non-terminal residue" evidence="1">
    <location>
        <position position="1"/>
    </location>
</feature>
<sequence length="74" mass="8178">VRVANKAEDNATVLPAKGRTLIFFGVAVIASPWRPRRQLACDRRFYYIVPYITTGKKGMNTAEAVVLTHIDASA</sequence>
<dbReference type="EMBL" id="UINC01178846">
    <property type="protein sequence ID" value="SVD87224.1"/>
    <property type="molecule type" value="Genomic_DNA"/>
</dbReference>